<proteinExistence type="predicted"/>
<accession>A0A2S6ZIB7</accession>
<keyword evidence="2" id="KW-1185">Reference proteome</keyword>
<gene>
    <name evidence="1" type="ORF">XthCFBP4691_05700</name>
</gene>
<dbReference type="RefSeq" id="WP_128419532.1">
    <property type="nucleotide sequence ID" value="NZ_CP049017.1"/>
</dbReference>
<dbReference type="EMBL" id="MIGX01000017">
    <property type="protein sequence ID" value="PPT92023.1"/>
    <property type="molecule type" value="Genomic_DNA"/>
</dbReference>
<protein>
    <submittedName>
        <fullName evidence="1">Uncharacterized protein</fullName>
    </submittedName>
</protein>
<organism evidence="1 2">
    <name type="scientific">Xanthomonas theicola</name>
    <dbReference type="NCBI Taxonomy" id="56464"/>
    <lineage>
        <taxon>Bacteria</taxon>
        <taxon>Pseudomonadati</taxon>
        <taxon>Pseudomonadota</taxon>
        <taxon>Gammaproteobacteria</taxon>
        <taxon>Lysobacterales</taxon>
        <taxon>Lysobacteraceae</taxon>
        <taxon>Xanthomonas</taxon>
    </lineage>
</organism>
<comment type="caution">
    <text evidence="1">The sequence shown here is derived from an EMBL/GenBank/DDBJ whole genome shotgun (WGS) entry which is preliminary data.</text>
</comment>
<dbReference type="Proteomes" id="UP000239898">
    <property type="component" value="Unassembled WGS sequence"/>
</dbReference>
<evidence type="ECO:0000313" key="2">
    <source>
        <dbReference type="Proteomes" id="UP000239898"/>
    </source>
</evidence>
<sequence>MGERGLYRTRQRLLAGVQRAVPLRTQGAEQVHRLGGMQAAPRRRLHAAAAERRAGVVALDSAQRGLAVEKGV</sequence>
<dbReference type="AlphaFoldDB" id="A0A2S6ZIB7"/>
<name>A0A2S6ZIB7_9XANT</name>
<evidence type="ECO:0000313" key="1">
    <source>
        <dbReference type="EMBL" id="PPT92023.1"/>
    </source>
</evidence>
<reference evidence="1 2" key="1">
    <citation type="submission" date="2016-08" db="EMBL/GenBank/DDBJ databases">
        <title>Evolution of the type three secretion system and type three effector repertoires in Xanthomonas.</title>
        <authorList>
            <person name="Merda D."/>
            <person name="Briand M."/>
            <person name="Bosis E."/>
            <person name="Rousseau C."/>
            <person name="Portier P."/>
            <person name="Jacques M.-A."/>
            <person name="Fischer-Le Saux M."/>
        </authorList>
    </citation>
    <scope>NUCLEOTIDE SEQUENCE [LARGE SCALE GENOMIC DNA]</scope>
    <source>
        <strain evidence="1 2">CFBP 4691</strain>
    </source>
</reference>